<accession>A0ABY6Q3I2</accession>
<dbReference type="RefSeq" id="WP_279242203.1">
    <property type="nucleotide sequence ID" value="NZ_CP036501.1"/>
</dbReference>
<dbReference type="Proteomes" id="UP001317963">
    <property type="component" value="Chromosome"/>
</dbReference>
<sequence length="541" mass="56965">MIGIKRTHLAAALALFLVVACTDKNRDAAAPITKERTSPLLFKSGAKISGVNGIHFGPDGLLYAASVIGSTISVVDTQAKKIVSEYGPAQGVFGPDDVAFNSEGDFYWTSILTGQVAGFLSNGTLVTAAELGPGVNPITFSDDDRLFVSQCFFGTGLYEVDPSGTAPARSIRDDLGPGCGLNGMDWGPDGRLYGPRWFNGEVISVDVETGESRTEVTGLMVPAAVKFDSQGRLHILDTGSGEVIRQEADGRNAVVATLSQGLDNFAFDKADNLFVSSYADGFISKVTSEGVEEVLPGGLSHPGGLVVLEGNLVVADIQSVRAVNARTGDDVWTLRNIFQFAPIGTATAIANHGADLLLTSWLDNTVKVLDPISGEITLALTTLNIPVSAVKFGDHYAVTLHGDNTLSLFADDGSLVSVLSDDFDAPTHVVHYGDRLLVSDRKRGEIVAVDSSGNQEVIVAGLNSPEGIAVLEQTIFIYEGDTGEIKRHDASGTQVIATLTPGSPAATPAQPPSMVFNGLTIHAGALFATDERERAIYRISL</sequence>
<dbReference type="InterPro" id="IPR051344">
    <property type="entry name" value="Vgb"/>
</dbReference>
<dbReference type="InterPro" id="IPR011042">
    <property type="entry name" value="6-blade_b-propeller_TolB-like"/>
</dbReference>
<dbReference type="Gene3D" id="2.130.10.10">
    <property type="entry name" value="YVTN repeat-like/Quinoprotein amine dehydrogenase"/>
    <property type="match status" value="1"/>
</dbReference>
<dbReference type="PANTHER" id="PTHR40274">
    <property type="entry name" value="VIRGINIAMYCIN B LYASE"/>
    <property type="match status" value="1"/>
</dbReference>
<dbReference type="InterPro" id="IPR015943">
    <property type="entry name" value="WD40/YVTN_repeat-like_dom_sf"/>
</dbReference>
<proteinExistence type="predicted"/>
<keyword evidence="3" id="KW-1185">Reference proteome</keyword>
<dbReference type="PANTHER" id="PTHR40274:SF4">
    <property type="entry name" value="BLL1406 PROTEIN"/>
    <property type="match status" value="1"/>
</dbReference>
<dbReference type="SUPFAM" id="SSF101898">
    <property type="entry name" value="NHL repeat"/>
    <property type="match status" value="1"/>
</dbReference>
<gene>
    <name evidence="2" type="ORF">E0F26_01130</name>
</gene>
<dbReference type="PROSITE" id="PS51257">
    <property type="entry name" value="PROKAR_LIPOPROTEIN"/>
    <property type="match status" value="1"/>
</dbReference>
<evidence type="ECO:0000256" key="1">
    <source>
        <dbReference type="SAM" id="SignalP"/>
    </source>
</evidence>
<reference evidence="2 3" key="1">
    <citation type="submission" date="2019-02" db="EMBL/GenBank/DDBJ databases">
        <title>Halieaceae_genomes.</title>
        <authorList>
            <person name="Li S.-H."/>
        </authorList>
    </citation>
    <scope>NUCLEOTIDE SEQUENCE [LARGE SCALE GENOMIC DNA]</scope>
    <source>
        <strain evidence="2 3">JH123</strain>
    </source>
</reference>
<dbReference type="Gene3D" id="2.120.10.30">
    <property type="entry name" value="TolB, C-terminal domain"/>
    <property type="match status" value="2"/>
</dbReference>
<evidence type="ECO:0000313" key="2">
    <source>
        <dbReference type="EMBL" id="UZP73420.1"/>
    </source>
</evidence>
<name>A0ABY6Q3I2_9GAMM</name>
<protein>
    <recommendedName>
        <fullName evidence="4">SMP-30/Gluconolactonase/LRE-like region domain-containing protein</fullName>
    </recommendedName>
</protein>
<feature type="signal peptide" evidence="1">
    <location>
        <begin position="1"/>
        <end position="20"/>
    </location>
</feature>
<evidence type="ECO:0000313" key="3">
    <source>
        <dbReference type="Proteomes" id="UP001317963"/>
    </source>
</evidence>
<dbReference type="EMBL" id="CP036501">
    <property type="protein sequence ID" value="UZP73420.1"/>
    <property type="molecule type" value="Genomic_DNA"/>
</dbReference>
<evidence type="ECO:0008006" key="4">
    <source>
        <dbReference type="Google" id="ProtNLM"/>
    </source>
</evidence>
<keyword evidence="1" id="KW-0732">Signal</keyword>
<feature type="chain" id="PRO_5045740202" description="SMP-30/Gluconolactonase/LRE-like region domain-containing protein" evidence="1">
    <location>
        <begin position="21"/>
        <end position="541"/>
    </location>
</feature>
<organism evidence="2 3">
    <name type="scientific">Candidatus Paraluminiphilus aquimaris</name>
    <dbReference type="NCBI Taxonomy" id="2518994"/>
    <lineage>
        <taxon>Bacteria</taxon>
        <taxon>Pseudomonadati</taxon>
        <taxon>Pseudomonadota</taxon>
        <taxon>Gammaproteobacteria</taxon>
        <taxon>Cellvibrionales</taxon>
        <taxon>Halieaceae</taxon>
        <taxon>Candidatus Paraluminiphilus</taxon>
    </lineage>
</organism>
<dbReference type="SUPFAM" id="SSF63825">
    <property type="entry name" value="YWTD domain"/>
    <property type="match status" value="1"/>
</dbReference>